<dbReference type="InterPro" id="IPR016181">
    <property type="entry name" value="Acyl_CoA_acyltransferase"/>
</dbReference>
<dbReference type="PANTHER" id="PTHR43877">
    <property type="entry name" value="AMINOALKYLPHOSPHONATE N-ACETYLTRANSFERASE-RELATED-RELATED"/>
    <property type="match status" value="1"/>
</dbReference>
<dbReference type="EMBL" id="CP109495">
    <property type="protein sequence ID" value="WUX55678.1"/>
    <property type="molecule type" value="Genomic_DNA"/>
</dbReference>
<sequence length="164" mass="18381">MPEPLIRAALPSDDDALSRLDHDTWSFLHAVTPRQEPPFEPFFDSRHRPQDYLVAEADGRIAGYLRLAPPTPLACNAHVRQIQGLAVHDWARGRGVARALLRAAMEKARGEGAVRMTLRVLGHNEPARTLYESEGFVVEGVLPGEFFLDRRYVDDVLMGRSLDV</sequence>
<evidence type="ECO:0000256" key="2">
    <source>
        <dbReference type="ARBA" id="ARBA00023315"/>
    </source>
</evidence>
<gene>
    <name evidence="4" type="ORF">OG442_31460</name>
</gene>
<keyword evidence="5" id="KW-1185">Reference proteome</keyword>
<organism evidence="4 5">
    <name type="scientific">Streptomyces niveus</name>
    <name type="common">Streptomyces spheroides</name>
    <dbReference type="NCBI Taxonomy" id="193462"/>
    <lineage>
        <taxon>Bacteria</taxon>
        <taxon>Bacillati</taxon>
        <taxon>Actinomycetota</taxon>
        <taxon>Actinomycetes</taxon>
        <taxon>Kitasatosporales</taxon>
        <taxon>Streptomycetaceae</taxon>
        <taxon>Streptomyces</taxon>
    </lineage>
</organism>
<dbReference type="Gene3D" id="3.40.630.30">
    <property type="match status" value="1"/>
</dbReference>
<name>A0ABZ2AAG0_STRNV</name>
<dbReference type="CDD" id="cd04301">
    <property type="entry name" value="NAT_SF"/>
    <property type="match status" value="1"/>
</dbReference>
<dbReference type="InterPro" id="IPR050832">
    <property type="entry name" value="Bact_Acetyltransf"/>
</dbReference>
<dbReference type="Proteomes" id="UP001432209">
    <property type="component" value="Chromosome"/>
</dbReference>
<dbReference type="PROSITE" id="PS51186">
    <property type="entry name" value="GNAT"/>
    <property type="match status" value="1"/>
</dbReference>
<feature type="domain" description="N-acetyltransferase" evidence="3">
    <location>
        <begin position="4"/>
        <end position="163"/>
    </location>
</feature>
<evidence type="ECO:0000313" key="4">
    <source>
        <dbReference type="EMBL" id="WUX55678.1"/>
    </source>
</evidence>
<reference evidence="4" key="1">
    <citation type="submission" date="2022-10" db="EMBL/GenBank/DDBJ databases">
        <title>The complete genomes of actinobacterial strains from the NBC collection.</title>
        <authorList>
            <person name="Joergensen T.S."/>
            <person name="Alvarez Arevalo M."/>
            <person name="Sterndorff E.B."/>
            <person name="Faurdal D."/>
            <person name="Vuksanovic O."/>
            <person name="Mourched A.-S."/>
            <person name="Charusanti P."/>
            <person name="Shaw S."/>
            <person name="Blin K."/>
            <person name="Weber T."/>
        </authorList>
    </citation>
    <scope>NUCLEOTIDE SEQUENCE</scope>
    <source>
        <strain evidence="4">NBC_01432</strain>
    </source>
</reference>
<dbReference type="RefSeq" id="WP_329079711.1">
    <property type="nucleotide sequence ID" value="NZ_CP109421.1"/>
</dbReference>
<evidence type="ECO:0000256" key="1">
    <source>
        <dbReference type="ARBA" id="ARBA00022679"/>
    </source>
</evidence>
<dbReference type="SUPFAM" id="SSF55729">
    <property type="entry name" value="Acyl-CoA N-acyltransferases (Nat)"/>
    <property type="match status" value="1"/>
</dbReference>
<evidence type="ECO:0000313" key="5">
    <source>
        <dbReference type="Proteomes" id="UP001432209"/>
    </source>
</evidence>
<evidence type="ECO:0000259" key="3">
    <source>
        <dbReference type="PROSITE" id="PS51186"/>
    </source>
</evidence>
<accession>A0ABZ2AAG0</accession>
<keyword evidence="2" id="KW-0012">Acyltransferase</keyword>
<proteinExistence type="predicted"/>
<dbReference type="InterPro" id="IPR000182">
    <property type="entry name" value="GNAT_dom"/>
</dbReference>
<keyword evidence="1" id="KW-0808">Transferase</keyword>
<dbReference type="Pfam" id="PF00583">
    <property type="entry name" value="Acetyltransf_1"/>
    <property type="match status" value="1"/>
</dbReference>
<protein>
    <submittedName>
        <fullName evidence="4">GNAT family N-acetyltransferase</fullName>
    </submittedName>
</protein>